<dbReference type="RefSeq" id="WP_030531191.1">
    <property type="nucleotide sequence ID" value="NZ_JOIJ01000004.1"/>
</dbReference>
<comment type="caution">
    <text evidence="5">The sequence shown here is derived from an EMBL/GenBank/DDBJ whole genome shotgun (WGS) entry which is preliminary data.</text>
</comment>
<dbReference type="GO" id="GO:0003700">
    <property type="term" value="F:DNA-binding transcription factor activity"/>
    <property type="evidence" value="ECO:0007669"/>
    <property type="project" value="InterPro"/>
</dbReference>
<dbReference type="InterPro" id="IPR036388">
    <property type="entry name" value="WH-like_DNA-bd_sf"/>
</dbReference>
<dbReference type="GO" id="GO:0003677">
    <property type="term" value="F:DNA binding"/>
    <property type="evidence" value="ECO:0007669"/>
    <property type="project" value="UniProtKB-KW"/>
</dbReference>
<dbReference type="SUPFAM" id="SSF46785">
    <property type="entry name" value="Winged helix' DNA-binding domain"/>
    <property type="match status" value="1"/>
</dbReference>
<reference evidence="5 6" key="1">
    <citation type="submission" date="2019-07" db="EMBL/GenBank/DDBJ databases">
        <title>R&amp;d 2014.</title>
        <authorList>
            <person name="Klenk H.-P."/>
        </authorList>
    </citation>
    <scope>NUCLEOTIDE SEQUENCE [LARGE SCALE GENOMIC DNA]</scope>
    <source>
        <strain evidence="5 6">DSM 43194</strain>
    </source>
</reference>
<dbReference type="Gene3D" id="1.20.120.530">
    <property type="entry name" value="GntR ligand-binding domain-like"/>
    <property type="match status" value="1"/>
</dbReference>
<feature type="domain" description="HTH gntR-type" evidence="4">
    <location>
        <begin position="13"/>
        <end position="85"/>
    </location>
</feature>
<dbReference type="SUPFAM" id="SSF48008">
    <property type="entry name" value="GntR ligand-binding domain-like"/>
    <property type="match status" value="1"/>
</dbReference>
<dbReference type="PANTHER" id="PTHR43537">
    <property type="entry name" value="TRANSCRIPTIONAL REGULATOR, GNTR FAMILY"/>
    <property type="match status" value="1"/>
</dbReference>
<evidence type="ECO:0000256" key="3">
    <source>
        <dbReference type="ARBA" id="ARBA00023163"/>
    </source>
</evidence>
<organism evidence="5 6">
    <name type="scientific">Prauserella rugosa</name>
    <dbReference type="NCBI Taxonomy" id="43354"/>
    <lineage>
        <taxon>Bacteria</taxon>
        <taxon>Bacillati</taxon>
        <taxon>Actinomycetota</taxon>
        <taxon>Actinomycetes</taxon>
        <taxon>Pseudonocardiales</taxon>
        <taxon>Pseudonocardiaceae</taxon>
        <taxon>Prauserella</taxon>
    </lineage>
</organism>
<dbReference type="InterPro" id="IPR008920">
    <property type="entry name" value="TF_FadR/GntR_C"/>
</dbReference>
<name>A0A660CM74_9PSEU</name>
<evidence type="ECO:0000256" key="2">
    <source>
        <dbReference type="ARBA" id="ARBA00023125"/>
    </source>
</evidence>
<keyword evidence="6" id="KW-1185">Reference proteome</keyword>
<proteinExistence type="predicted"/>
<evidence type="ECO:0000259" key="4">
    <source>
        <dbReference type="PROSITE" id="PS50949"/>
    </source>
</evidence>
<dbReference type="InterPro" id="IPR000524">
    <property type="entry name" value="Tscrpt_reg_HTH_GntR"/>
</dbReference>
<keyword evidence="1" id="KW-0805">Transcription regulation</keyword>
<dbReference type="Pfam" id="PF00392">
    <property type="entry name" value="GntR"/>
    <property type="match status" value="1"/>
</dbReference>
<evidence type="ECO:0000313" key="6">
    <source>
        <dbReference type="Proteomes" id="UP000317303"/>
    </source>
</evidence>
<dbReference type="SMART" id="SM00895">
    <property type="entry name" value="FCD"/>
    <property type="match status" value="1"/>
</dbReference>
<accession>A0A660CM74</accession>
<dbReference type="AlphaFoldDB" id="A0A660CM74"/>
<keyword evidence="2 5" id="KW-0238">DNA-binding</keyword>
<keyword evidence="3" id="KW-0804">Transcription</keyword>
<evidence type="ECO:0000256" key="1">
    <source>
        <dbReference type="ARBA" id="ARBA00023015"/>
    </source>
</evidence>
<dbReference type="CDD" id="cd07377">
    <property type="entry name" value="WHTH_GntR"/>
    <property type="match status" value="1"/>
</dbReference>
<dbReference type="InterPro" id="IPR011711">
    <property type="entry name" value="GntR_C"/>
</dbReference>
<dbReference type="OrthoDB" id="3567645at2"/>
<sequence>MSSDAAWEPVRRVRTHEQVLAQIQQKILDGSLRAGERLPSERELVGALGVSRTSVREALRALEAMGIVEARTGSGQDAGSVITGASTPAMTNLLRLHIALARISLSDLVETRVELERSAARGAADARTDEDVRHLTGLIEQMRSADSDHESFNALDTEFHVSIARISGNALAVDLMQALRGAVEHEMAQAFAEFDDWRAVASGLVDEHEAIVRAIEDGNGDLAADVVADHITSFYRGRVSGDDQSR</sequence>
<gene>
    <name evidence="5" type="ORF">JD82_04829</name>
</gene>
<dbReference type="PRINTS" id="PR00035">
    <property type="entry name" value="HTHGNTR"/>
</dbReference>
<dbReference type="Proteomes" id="UP000317303">
    <property type="component" value="Unassembled WGS sequence"/>
</dbReference>
<evidence type="ECO:0000313" key="5">
    <source>
        <dbReference type="EMBL" id="TWH22937.1"/>
    </source>
</evidence>
<dbReference type="PROSITE" id="PS50949">
    <property type="entry name" value="HTH_GNTR"/>
    <property type="match status" value="1"/>
</dbReference>
<dbReference type="InterPro" id="IPR036390">
    <property type="entry name" value="WH_DNA-bd_sf"/>
</dbReference>
<dbReference type="PANTHER" id="PTHR43537:SF5">
    <property type="entry name" value="UXU OPERON TRANSCRIPTIONAL REGULATOR"/>
    <property type="match status" value="1"/>
</dbReference>
<dbReference type="Pfam" id="PF07729">
    <property type="entry name" value="FCD"/>
    <property type="match status" value="1"/>
</dbReference>
<dbReference type="EMBL" id="VLJV01000001">
    <property type="protein sequence ID" value="TWH22937.1"/>
    <property type="molecule type" value="Genomic_DNA"/>
</dbReference>
<protein>
    <submittedName>
        <fullName evidence="5">DNA-binding FadR family transcriptional regulator</fullName>
    </submittedName>
</protein>
<dbReference type="SMART" id="SM00345">
    <property type="entry name" value="HTH_GNTR"/>
    <property type="match status" value="1"/>
</dbReference>
<dbReference type="Gene3D" id="1.10.10.10">
    <property type="entry name" value="Winged helix-like DNA-binding domain superfamily/Winged helix DNA-binding domain"/>
    <property type="match status" value="1"/>
</dbReference>